<evidence type="ECO:0000313" key="5">
    <source>
        <dbReference type="EMBL" id="NQE36895.1"/>
    </source>
</evidence>
<evidence type="ECO:0000313" key="6">
    <source>
        <dbReference type="Proteomes" id="UP000702425"/>
    </source>
</evidence>
<evidence type="ECO:0000259" key="4">
    <source>
        <dbReference type="Pfam" id="PF10531"/>
    </source>
</evidence>
<protein>
    <submittedName>
        <fullName evidence="5">Polysialic acid transport protein KpsD</fullName>
    </submittedName>
</protein>
<comment type="caution">
    <text evidence="5">The sequence shown here is derived from an EMBL/GenBank/DDBJ whole genome shotgun (WGS) entry which is preliminary data.</text>
</comment>
<evidence type="ECO:0000259" key="3">
    <source>
        <dbReference type="Pfam" id="PF02563"/>
    </source>
</evidence>
<gene>
    <name evidence="5" type="primary">kpsD_3</name>
    <name evidence="5" type="ORF">E5S67_04661</name>
</gene>
<organism evidence="5 6">
    <name type="scientific">Microcoleus asticus IPMA8</name>
    <dbReference type="NCBI Taxonomy" id="2563858"/>
    <lineage>
        <taxon>Bacteria</taxon>
        <taxon>Bacillati</taxon>
        <taxon>Cyanobacteriota</taxon>
        <taxon>Cyanophyceae</taxon>
        <taxon>Oscillatoriophycideae</taxon>
        <taxon>Oscillatoriales</taxon>
        <taxon>Microcoleaceae</taxon>
        <taxon>Microcoleus</taxon>
        <taxon>Microcoleus asticus</taxon>
    </lineage>
</organism>
<feature type="domain" description="Soluble ligand binding" evidence="4">
    <location>
        <begin position="179"/>
        <end position="229"/>
    </location>
</feature>
<feature type="domain" description="Soluble ligand binding" evidence="4">
    <location>
        <begin position="289"/>
        <end position="340"/>
    </location>
</feature>
<dbReference type="Pfam" id="PF02563">
    <property type="entry name" value="Poly_export"/>
    <property type="match status" value="1"/>
</dbReference>
<dbReference type="PANTHER" id="PTHR33619">
    <property type="entry name" value="POLYSACCHARIDE EXPORT PROTEIN GFCE-RELATED"/>
    <property type="match status" value="1"/>
</dbReference>
<feature type="domain" description="Polysaccharide export protein N-terminal" evidence="3">
    <location>
        <begin position="101"/>
        <end position="171"/>
    </location>
</feature>
<dbReference type="InterPro" id="IPR019554">
    <property type="entry name" value="Soluble_ligand-bd"/>
</dbReference>
<dbReference type="EMBL" id="SRRZ01000103">
    <property type="protein sequence ID" value="NQE36895.1"/>
    <property type="molecule type" value="Genomic_DNA"/>
</dbReference>
<evidence type="ECO:0000256" key="1">
    <source>
        <dbReference type="ARBA" id="ARBA00022729"/>
    </source>
</evidence>
<dbReference type="RefSeq" id="WP_172190757.1">
    <property type="nucleotide sequence ID" value="NZ_CAWPPK010000006.1"/>
</dbReference>
<dbReference type="PANTHER" id="PTHR33619:SF3">
    <property type="entry name" value="POLYSACCHARIDE EXPORT PROTEIN GFCE-RELATED"/>
    <property type="match status" value="1"/>
</dbReference>
<accession>A0ABX2D2M1</accession>
<evidence type="ECO:0000256" key="2">
    <source>
        <dbReference type="SAM" id="Phobius"/>
    </source>
</evidence>
<dbReference type="InterPro" id="IPR003715">
    <property type="entry name" value="Poly_export_N"/>
</dbReference>
<dbReference type="Pfam" id="PF10531">
    <property type="entry name" value="SLBB"/>
    <property type="match status" value="2"/>
</dbReference>
<feature type="transmembrane region" description="Helical" evidence="2">
    <location>
        <begin position="30"/>
        <end position="53"/>
    </location>
</feature>
<dbReference type="Gene3D" id="3.10.560.10">
    <property type="entry name" value="Outer membrane lipoprotein wza domain like"/>
    <property type="match status" value="3"/>
</dbReference>
<keyword evidence="2" id="KW-0472">Membrane</keyword>
<keyword evidence="6" id="KW-1185">Reference proteome</keyword>
<sequence>MKLKTQLIIQNIYVFNPLKMPVKSTIKNRVAVCLAGWYSTAWTLSFAAVLWGFNNKIFSEIALAQSVAPSSPRLVPPPPLRVPPPPPANFNRDINPAFRNRPYRLGPGDQISVQVQRFPELGFTGAISPEGVIVLPLIGTVNVRGLTVEESQQRLRERFGQFIKNPQVSAALLVQRPVVVTVTGEVARPGFYPLQTPQLPAALAAAAGTTPTAELRAVRVRRTLPGGAVAEQVVDILTPLQTGIAPPDLRLEDGDAIVVPYKQVTPDRKSDQDLASRYSLAAAAVPIQITVTGEVSKPGFYTLPAGSGRISAALVIAGGVTGKADLREVRVRRTLMDGSSVEEPIDLYTPLANANDLFDFPLASGDVIVIPELDASTKNLDYDKALVSRSTLIKPRIYVRVLSYASGGLTSFYVENGSRFLDALNNLPVNLADLRKIALIRFDEKQGRAINRSIDAKAALEGNVSQNPMLEDNDVIVIGRNLVERIGYVINTFTRPFRDTLGFILFFEQLRNGVTDLFGPSRNNDR</sequence>
<proteinExistence type="predicted"/>
<keyword evidence="2" id="KW-0812">Transmembrane</keyword>
<name>A0ABX2D2M1_9CYAN</name>
<keyword evidence="2" id="KW-1133">Transmembrane helix</keyword>
<dbReference type="InterPro" id="IPR049712">
    <property type="entry name" value="Poly_export"/>
</dbReference>
<keyword evidence="1" id="KW-0732">Signal</keyword>
<dbReference type="Proteomes" id="UP000702425">
    <property type="component" value="Unassembled WGS sequence"/>
</dbReference>
<reference evidence="5 6" key="1">
    <citation type="journal article" date="2020" name="Sci. Rep.">
        <title>A novel cyanobacterial geosmin producer, revising GeoA distribution and dispersion patterns in Bacteria.</title>
        <authorList>
            <person name="Churro C."/>
            <person name="Semedo-Aguiar A.P."/>
            <person name="Silva A.D."/>
            <person name="Pereira-Leal J.B."/>
            <person name="Leite R.B."/>
        </authorList>
    </citation>
    <scope>NUCLEOTIDE SEQUENCE [LARGE SCALE GENOMIC DNA]</scope>
    <source>
        <strain evidence="5 6">IPMA8</strain>
    </source>
</reference>